<dbReference type="RefSeq" id="WP_095619618.1">
    <property type="nucleotide sequence ID" value="NZ_NSKB01000002.1"/>
</dbReference>
<dbReference type="Proteomes" id="UP000217771">
    <property type="component" value="Unassembled WGS sequence"/>
</dbReference>
<evidence type="ECO:0000256" key="1">
    <source>
        <dbReference type="ARBA" id="ARBA00023054"/>
    </source>
</evidence>
<dbReference type="AlphaFoldDB" id="A0A2A2EZY8"/>
<accession>A0A2A2EZY8</accession>
<dbReference type="Pfam" id="PF17932">
    <property type="entry name" value="TetR_C_24"/>
    <property type="match status" value="1"/>
</dbReference>
<keyword evidence="2 3" id="KW-0238">DNA-binding</keyword>
<dbReference type="PRINTS" id="PR00455">
    <property type="entry name" value="HTHTETR"/>
</dbReference>
<reference evidence="5 6" key="1">
    <citation type="submission" date="2017-08" db="EMBL/GenBank/DDBJ databases">
        <title>Halomonas alkalisoli sp. nov., isolated from saline alkaline soil.</title>
        <authorList>
            <person name="Wang D."/>
            <person name="Zhang G."/>
        </authorList>
    </citation>
    <scope>NUCLEOTIDE SEQUENCE [LARGE SCALE GENOMIC DNA]</scope>
    <source>
        <strain evidence="5 6">WRN001</strain>
    </source>
</reference>
<evidence type="ECO:0000313" key="5">
    <source>
        <dbReference type="EMBL" id="PAU77939.1"/>
    </source>
</evidence>
<dbReference type="GO" id="GO:0000976">
    <property type="term" value="F:transcription cis-regulatory region binding"/>
    <property type="evidence" value="ECO:0007669"/>
    <property type="project" value="TreeGrafter"/>
</dbReference>
<comment type="caution">
    <text evidence="5">The sequence shown here is derived from an EMBL/GenBank/DDBJ whole genome shotgun (WGS) entry which is preliminary data.</text>
</comment>
<evidence type="ECO:0000256" key="3">
    <source>
        <dbReference type="PROSITE-ProRule" id="PRU00335"/>
    </source>
</evidence>
<evidence type="ECO:0000259" key="4">
    <source>
        <dbReference type="PROSITE" id="PS50977"/>
    </source>
</evidence>
<dbReference type="SUPFAM" id="SSF46689">
    <property type="entry name" value="Homeodomain-like"/>
    <property type="match status" value="1"/>
</dbReference>
<dbReference type="PANTHER" id="PTHR30055:SF183">
    <property type="entry name" value="NUCLEOID OCCLUSION FACTOR SLMA"/>
    <property type="match status" value="1"/>
</dbReference>
<dbReference type="Gene3D" id="1.10.357.10">
    <property type="entry name" value="Tetracycline Repressor, domain 2"/>
    <property type="match status" value="1"/>
</dbReference>
<gene>
    <name evidence="5" type="ORF">CK498_04150</name>
</gene>
<dbReference type="PANTHER" id="PTHR30055">
    <property type="entry name" value="HTH-TYPE TRANSCRIPTIONAL REGULATOR RUTR"/>
    <property type="match status" value="1"/>
</dbReference>
<evidence type="ECO:0000313" key="6">
    <source>
        <dbReference type="Proteomes" id="UP000217771"/>
    </source>
</evidence>
<protein>
    <submittedName>
        <fullName evidence="5">TetR family transcriptional regulator</fullName>
    </submittedName>
</protein>
<proteinExistence type="predicted"/>
<dbReference type="EMBL" id="NSKB01000002">
    <property type="protein sequence ID" value="PAU77939.1"/>
    <property type="molecule type" value="Genomic_DNA"/>
</dbReference>
<dbReference type="InterPro" id="IPR050109">
    <property type="entry name" value="HTH-type_TetR-like_transc_reg"/>
</dbReference>
<dbReference type="OrthoDB" id="5293556at2"/>
<name>A0A2A2EZY8_9GAMM</name>
<dbReference type="InterPro" id="IPR009057">
    <property type="entry name" value="Homeodomain-like_sf"/>
</dbReference>
<dbReference type="GO" id="GO:0003700">
    <property type="term" value="F:DNA-binding transcription factor activity"/>
    <property type="evidence" value="ECO:0007669"/>
    <property type="project" value="TreeGrafter"/>
</dbReference>
<feature type="DNA-binding region" description="H-T-H motif" evidence="3">
    <location>
        <begin position="30"/>
        <end position="49"/>
    </location>
</feature>
<evidence type="ECO:0000256" key="2">
    <source>
        <dbReference type="ARBA" id="ARBA00023125"/>
    </source>
</evidence>
<dbReference type="Pfam" id="PF00440">
    <property type="entry name" value="TetR_N"/>
    <property type="match status" value="1"/>
</dbReference>
<dbReference type="InterPro" id="IPR041490">
    <property type="entry name" value="KstR2_TetR_C"/>
</dbReference>
<dbReference type="SUPFAM" id="SSF48498">
    <property type="entry name" value="Tetracyclin repressor-like, C-terminal domain"/>
    <property type="match status" value="1"/>
</dbReference>
<sequence length="192" mass="21740">MNVATDSPRRQQLTQIAARLFMQQGFDRTTVRMLAEEMGIKSGSLFHHFADKQEILCAVIEESTRNALVSARRAMAEAVPTPRARLVALARVHLETLHDDRHAHGVALYEWRRLNDEDREHLTHLRDAYEALWHQVIVEARELGLVHGDPATVTRFALGALNWTARWYDPEGPMNTAQLADELANMVLSPAS</sequence>
<keyword evidence="1" id="KW-0175">Coiled coil</keyword>
<keyword evidence="6" id="KW-1185">Reference proteome</keyword>
<dbReference type="PROSITE" id="PS50977">
    <property type="entry name" value="HTH_TETR_2"/>
    <property type="match status" value="1"/>
</dbReference>
<dbReference type="InterPro" id="IPR001647">
    <property type="entry name" value="HTH_TetR"/>
</dbReference>
<organism evidence="5 6">
    <name type="scientific">Halomonas salipaludis</name>
    <dbReference type="NCBI Taxonomy" id="2032625"/>
    <lineage>
        <taxon>Bacteria</taxon>
        <taxon>Pseudomonadati</taxon>
        <taxon>Pseudomonadota</taxon>
        <taxon>Gammaproteobacteria</taxon>
        <taxon>Oceanospirillales</taxon>
        <taxon>Halomonadaceae</taxon>
        <taxon>Halomonas</taxon>
    </lineage>
</organism>
<feature type="domain" description="HTH tetR-type" evidence="4">
    <location>
        <begin position="7"/>
        <end position="67"/>
    </location>
</feature>
<dbReference type="InterPro" id="IPR036271">
    <property type="entry name" value="Tet_transcr_reg_TetR-rel_C_sf"/>
</dbReference>